<dbReference type="PROSITE" id="PS00775">
    <property type="entry name" value="GLYCOSYL_HYDROL_F3"/>
    <property type="match status" value="1"/>
</dbReference>
<dbReference type="FunFam" id="3.40.50.1700:FF:000004">
    <property type="entry name" value="Periplasmic beta-glucosidase"/>
    <property type="match status" value="1"/>
</dbReference>
<dbReference type="SMART" id="SM01217">
    <property type="entry name" value="Fn3_like"/>
    <property type="match status" value="1"/>
</dbReference>
<keyword evidence="8 10" id="KW-0326">Glycosidase</keyword>
<dbReference type="Pfam" id="PF01915">
    <property type="entry name" value="Glyco_hydro_3_C"/>
    <property type="match status" value="1"/>
</dbReference>
<gene>
    <name evidence="12" type="primary">bglX</name>
    <name evidence="12" type="ORF">F3F51_24030</name>
</gene>
<reference evidence="12 13" key="1">
    <citation type="journal article" date="2019" name="Nat. Med.">
        <title>A library of human gut bacterial isolates paired with longitudinal multiomics data enables mechanistic microbiome research.</title>
        <authorList>
            <person name="Poyet M."/>
            <person name="Groussin M."/>
            <person name="Gibbons S.M."/>
            <person name="Avila-Pacheco J."/>
            <person name="Jiang X."/>
            <person name="Kearney S.M."/>
            <person name="Perrotta A.R."/>
            <person name="Berdy B."/>
            <person name="Zhao S."/>
            <person name="Lieberman T.D."/>
            <person name="Swanson P.K."/>
            <person name="Smith M."/>
            <person name="Roesemann S."/>
            <person name="Alexander J.E."/>
            <person name="Rich S.A."/>
            <person name="Livny J."/>
            <person name="Vlamakis H."/>
            <person name="Clish C."/>
            <person name="Bullock K."/>
            <person name="Deik A."/>
            <person name="Scott J."/>
            <person name="Pierce K.A."/>
            <person name="Xavier R.J."/>
            <person name="Alm E.J."/>
        </authorList>
    </citation>
    <scope>NUCLEOTIDE SEQUENCE [LARGE SCALE GENOMIC DNA]</scope>
    <source>
        <strain evidence="12 13">BIOML-A183</strain>
    </source>
</reference>
<feature type="domain" description="Fibronectin type III-like" evidence="11">
    <location>
        <begin position="687"/>
        <end position="756"/>
    </location>
</feature>
<dbReference type="PANTHER" id="PTHR30620:SF16">
    <property type="entry name" value="LYSOSOMAL BETA GLUCOSIDASE"/>
    <property type="match status" value="1"/>
</dbReference>
<evidence type="ECO:0000256" key="1">
    <source>
        <dbReference type="ARBA" id="ARBA00000448"/>
    </source>
</evidence>
<dbReference type="FunFam" id="3.20.20.300:FF:000005">
    <property type="entry name" value="Periplasmic beta-glucosidase"/>
    <property type="match status" value="1"/>
</dbReference>
<dbReference type="InterPro" id="IPR036881">
    <property type="entry name" value="Glyco_hydro_3_C_sf"/>
</dbReference>
<dbReference type="EMBL" id="VWLX01000024">
    <property type="protein sequence ID" value="KAA3799695.1"/>
    <property type="molecule type" value="Genomic_DNA"/>
</dbReference>
<protein>
    <recommendedName>
        <fullName evidence="9">Periplasmic beta-glucosidase</fullName>
        <ecNumber evidence="4">3.2.1.21</ecNumber>
    </recommendedName>
</protein>
<evidence type="ECO:0000256" key="2">
    <source>
        <dbReference type="ARBA" id="ARBA00004418"/>
    </source>
</evidence>
<comment type="similarity">
    <text evidence="3 10">Belongs to the glycosyl hydrolase 3 family.</text>
</comment>
<dbReference type="GO" id="GO:0008422">
    <property type="term" value="F:beta-glucosidase activity"/>
    <property type="evidence" value="ECO:0007669"/>
    <property type="project" value="UniProtKB-EC"/>
</dbReference>
<dbReference type="Pfam" id="PF00933">
    <property type="entry name" value="Glyco_hydro_3"/>
    <property type="match status" value="1"/>
</dbReference>
<name>A0A6N3V2Y3_BACOV</name>
<evidence type="ECO:0000256" key="10">
    <source>
        <dbReference type="RuleBase" id="RU361161"/>
    </source>
</evidence>
<evidence type="ECO:0000256" key="5">
    <source>
        <dbReference type="ARBA" id="ARBA00022729"/>
    </source>
</evidence>
<evidence type="ECO:0000313" key="12">
    <source>
        <dbReference type="EMBL" id="KAA3799695.1"/>
    </source>
</evidence>
<dbReference type="PRINTS" id="PR00133">
    <property type="entry name" value="GLHYDRLASE3"/>
</dbReference>
<comment type="caution">
    <text evidence="12">The sequence shown here is derived from an EMBL/GenBank/DDBJ whole genome shotgun (WGS) entry which is preliminary data.</text>
</comment>
<dbReference type="Pfam" id="PF14310">
    <property type="entry name" value="Fn3-like"/>
    <property type="match status" value="1"/>
</dbReference>
<dbReference type="InterPro" id="IPR026891">
    <property type="entry name" value="Fn3-like"/>
</dbReference>
<evidence type="ECO:0000256" key="8">
    <source>
        <dbReference type="ARBA" id="ARBA00023295"/>
    </source>
</evidence>
<keyword evidence="5" id="KW-0732">Signal</keyword>
<keyword evidence="7 10" id="KW-0378">Hydrolase</keyword>
<dbReference type="InterPro" id="IPR019800">
    <property type="entry name" value="Glyco_hydro_3_AS"/>
</dbReference>
<dbReference type="InterPro" id="IPR002772">
    <property type="entry name" value="Glyco_hydro_3_C"/>
</dbReference>
<dbReference type="Proteomes" id="UP000460135">
    <property type="component" value="Unassembled WGS sequence"/>
</dbReference>
<dbReference type="FunFam" id="2.60.40.10:FF:000495">
    <property type="entry name" value="Periplasmic beta-glucosidase"/>
    <property type="match status" value="1"/>
</dbReference>
<dbReference type="InterPro" id="IPR017853">
    <property type="entry name" value="GH"/>
</dbReference>
<evidence type="ECO:0000256" key="4">
    <source>
        <dbReference type="ARBA" id="ARBA00012744"/>
    </source>
</evidence>
<comment type="catalytic activity">
    <reaction evidence="1">
        <text>Hydrolysis of terminal, non-reducing beta-D-glucosyl residues with release of beta-D-glucose.</text>
        <dbReference type="EC" id="3.2.1.21"/>
    </reaction>
</comment>
<dbReference type="AlphaFoldDB" id="A0A6N3V2Y3"/>
<sequence length="768" mass="84089">MRNVSFIRAVQLVSLSAVFSILTPLSILAEDKEMGQFIDNLMNKMTLEEKIGQLNLASGNTAAAILSGGESLVDEIKSGLIGATGGSSFEAIKKMQEASQQSRLKIPLLIGLDVIHGYHTVFPIPLALSCTWDVDLIEESARIAAREASAIGVNWTYSPMVDISRDPRWGRVSEGGGEDPWWGSQVATAMVRGYQGDDLKKSNTIMACVKHFALYGASEAGRDYNTVDMSRQQMLNDYLPPYRAAFDAGAGSAMSSFNLVDGIPATGNHWLMTDLLRRQWGWNGFVVTDFNAINEMVAHGIGDSLRVAELALKAGIDMDMQSEAFITYLKSSLDSGHITETDINQACRRVLEAKYKLGLFDDPYRYINEKRAATELLTGEHLAFARKIAARSMILLKNENNLLPLKKEGKIAVVGPFANDRGNLLGAWVMKRDKSKMASVTEGIRAVGGNRVEVVTAKGANITDDPYLLASLNSPFAMYMGEAIEQESRTPRQLLDEALQVSADADVIVAVLGESAAMSGEASSRSDISIPESQQNLLRALTATGKPVVLLLLNGRPLTLPWESEHVPAILEAWAPGTASGYAIADVLFGDYNPSGRLTMTFPRSVGQIPLYYNYKNTGRPFHAQNKFTSKYLDVPNEPLYPFGYGLSYTTFDYGDVHLDKTELQGSQDMLMASVNVTNTGNCEGEEVVQLYITDPIARISRPVKELKGCQKIFLCPGETRKVTFSITVNDLKYYDTDGHYDWDGGEFFIQIGANSAAVKSAGCVWNR</sequence>
<dbReference type="InterPro" id="IPR001764">
    <property type="entry name" value="Glyco_hydro_3_N"/>
</dbReference>
<organism evidence="12 13">
    <name type="scientific">Bacteroides ovatus</name>
    <dbReference type="NCBI Taxonomy" id="28116"/>
    <lineage>
        <taxon>Bacteria</taxon>
        <taxon>Pseudomonadati</taxon>
        <taxon>Bacteroidota</taxon>
        <taxon>Bacteroidia</taxon>
        <taxon>Bacteroidales</taxon>
        <taxon>Bacteroidaceae</taxon>
        <taxon>Bacteroides</taxon>
    </lineage>
</organism>
<dbReference type="Gene3D" id="2.60.40.10">
    <property type="entry name" value="Immunoglobulins"/>
    <property type="match status" value="1"/>
</dbReference>
<proteinExistence type="inferred from homology"/>
<dbReference type="SUPFAM" id="SSF52279">
    <property type="entry name" value="Beta-D-glucan exohydrolase, C-terminal domain"/>
    <property type="match status" value="1"/>
</dbReference>
<dbReference type="PANTHER" id="PTHR30620">
    <property type="entry name" value="PERIPLASMIC BETA-GLUCOSIDASE-RELATED"/>
    <property type="match status" value="1"/>
</dbReference>
<evidence type="ECO:0000256" key="3">
    <source>
        <dbReference type="ARBA" id="ARBA00005336"/>
    </source>
</evidence>
<evidence type="ECO:0000256" key="7">
    <source>
        <dbReference type="ARBA" id="ARBA00022801"/>
    </source>
</evidence>
<dbReference type="InterPro" id="IPR013783">
    <property type="entry name" value="Ig-like_fold"/>
</dbReference>
<evidence type="ECO:0000256" key="6">
    <source>
        <dbReference type="ARBA" id="ARBA00022764"/>
    </source>
</evidence>
<dbReference type="InterPro" id="IPR051915">
    <property type="entry name" value="Cellulose_Degrad_GH3"/>
</dbReference>
<dbReference type="EC" id="3.2.1.21" evidence="4"/>
<evidence type="ECO:0000313" key="13">
    <source>
        <dbReference type="Proteomes" id="UP000460135"/>
    </source>
</evidence>
<dbReference type="Gene3D" id="3.20.20.300">
    <property type="entry name" value="Glycoside hydrolase, family 3, N-terminal domain"/>
    <property type="match status" value="1"/>
</dbReference>
<comment type="subcellular location">
    <subcellularLocation>
        <location evidence="2">Periplasm</location>
    </subcellularLocation>
</comment>
<dbReference type="NCBIfam" id="NF011678">
    <property type="entry name" value="PRK15098.1"/>
    <property type="match status" value="1"/>
</dbReference>
<accession>A0A6N3V2Y3</accession>
<dbReference type="GO" id="GO:0042597">
    <property type="term" value="C:periplasmic space"/>
    <property type="evidence" value="ECO:0007669"/>
    <property type="project" value="UniProtKB-SubCell"/>
</dbReference>
<evidence type="ECO:0000259" key="11">
    <source>
        <dbReference type="SMART" id="SM01217"/>
    </source>
</evidence>
<dbReference type="Gene3D" id="3.40.50.1700">
    <property type="entry name" value="Glycoside hydrolase family 3 C-terminal domain"/>
    <property type="match status" value="1"/>
</dbReference>
<keyword evidence="6" id="KW-0574">Periplasm</keyword>
<dbReference type="SUPFAM" id="SSF51445">
    <property type="entry name" value="(Trans)glycosidases"/>
    <property type="match status" value="1"/>
</dbReference>
<evidence type="ECO:0000256" key="9">
    <source>
        <dbReference type="ARBA" id="ARBA00067498"/>
    </source>
</evidence>
<dbReference type="InterPro" id="IPR036962">
    <property type="entry name" value="Glyco_hydro_3_N_sf"/>
</dbReference>
<dbReference type="GO" id="GO:0009251">
    <property type="term" value="P:glucan catabolic process"/>
    <property type="evidence" value="ECO:0007669"/>
    <property type="project" value="TreeGrafter"/>
</dbReference>